<evidence type="ECO:0000256" key="6">
    <source>
        <dbReference type="ARBA" id="ARBA00022917"/>
    </source>
</evidence>
<dbReference type="FunFam" id="3.40.50.620:FF:000077">
    <property type="entry name" value="Leucine--tRNA ligase"/>
    <property type="match status" value="1"/>
</dbReference>
<evidence type="ECO:0000256" key="10">
    <source>
        <dbReference type="RuleBase" id="RU363035"/>
    </source>
</evidence>
<dbReference type="SUPFAM" id="SSF53474">
    <property type="entry name" value="alpha/beta-Hydrolases"/>
    <property type="match status" value="1"/>
</dbReference>
<dbReference type="GO" id="GO:0005829">
    <property type="term" value="C:cytosol"/>
    <property type="evidence" value="ECO:0007669"/>
    <property type="project" value="TreeGrafter"/>
</dbReference>
<evidence type="ECO:0000256" key="7">
    <source>
        <dbReference type="ARBA" id="ARBA00023146"/>
    </source>
</evidence>
<dbReference type="InterPro" id="IPR025709">
    <property type="entry name" value="Leu_tRNA-synth_edit"/>
</dbReference>
<dbReference type="InterPro" id="IPR029058">
    <property type="entry name" value="AB_hydrolase_fold"/>
</dbReference>
<evidence type="ECO:0000256" key="8">
    <source>
        <dbReference type="ARBA" id="ARBA00047469"/>
    </source>
</evidence>
<dbReference type="EMBL" id="MHKE01000004">
    <property type="protein sequence ID" value="OGY84799.1"/>
    <property type="molecule type" value="Genomic_DNA"/>
</dbReference>
<evidence type="ECO:0000259" key="12">
    <source>
        <dbReference type="Pfam" id="PF08264"/>
    </source>
</evidence>
<evidence type="ECO:0000256" key="2">
    <source>
        <dbReference type="ARBA" id="ARBA00022490"/>
    </source>
</evidence>
<feature type="binding site" evidence="9">
    <location>
        <position position="781"/>
    </location>
    <ligand>
        <name>ATP</name>
        <dbReference type="ChEBI" id="CHEBI:30616"/>
    </ligand>
</feature>
<sequence>MDRFDHQKIEKKWQERWGKEKPFRADDASKKEKRYVLDMFPYPSAEGLHVGHPEGYTASDIYSRYLRMKGYEVLHPMGFDAFGLPAENYALKTGTHPSATTQKNIENMRRQIMSLGFSYDWDREVITTDPKYYKWTQWIFVELFKHGLAYEADAPINWCPKDKTGLANEEVINGKCERCGAEVTKKKIKQWLVKITDERYIERLLNDLEKLNWPENVKEMQRHWIGRSEGAEIDFPIHPEQAGMGLLKVFTTRPDTIFGATYMVVAPEHPIVKKALKVVENKKEVEKYVETSIHKSDLDRTDLAKEKTGVEMRGIHVVNPATKKEIPVWVADYVLGSYGTGAIMAVPAHDERDWEFAKKYGLPIKEVVQQAEYRFKTCLIIHGRPSKDHSGEPGFLGEENCHWIPWVKKHLEERGTTVYNPRMPRSWEPDYQEWKKTVEKIDIDEHSVIVGHSAGGAFIVRWLSETKKKIRKLILVSPSKSMNPKKDYVDIIAKFYEFNVDPDLKNRINESVIFTSNDEERHLKSAELYAKELSARTIRLENHGHFISRDMKNNELPELLTEISLSRAFSGEGIAVNSGQFDGLKSSQCITKVIDWLEKEGVGKRSVNYRLRDWLFSRQRYWGEPIPIIHCKNCGHVAVPEKDLPVELPKVKKYQPTGTGQSPLATIAAWVNTTCPKCGGKAKRETNTMPQWAGSNWYFLRYCDPTNSKRLADPKKLEEWLPVNLYIGGAEHAVLHLLYARFIYKFLYDIGAVPEKVGDEPFVKLKNQGLILGEDGQKMSKSRGNVINPDEVIEKYGADTMRMYEMFMGPFEDAKPWSMKGIVGVRRFIDKVWKLSASQQASKPAQAAVPALASVNKRTHALVKKISEDILAFKFNTSIAAYMEYVNAATADAEKFSLADFEVFVKLLSPFAPHIAEELWELMGHRESISKEPWPTFDPKMIVEDRVQLVVQINGKVRDQIMVAIDINQAEATRVAVASEKVQKWLDGKQPKKIIYVKGKLLSIVV</sequence>
<dbReference type="PANTHER" id="PTHR43740">
    <property type="entry name" value="LEUCYL-TRNA SYNTHETASE"/>
    <property type="match status" value="1"/>
</dbReference>
<dbReference type="AlphaFoldDB" id="A0A1G2B866"/>
<dbReference type="InterPro" id="IPR002300">
    <property type="entry name" value="aa-tRNA-synth_Ia"/>
</dbReference>
<comment type="caution">
    <text evidence="15">The sequence shown here is derived from an EMBL/GenBank/DDBJ whole genome shotgun (WGS) entry which is preliminary data.</text>
</comment>
<dbReference type="InterPro" id="IPR013155">
    <property type="entry name" value="M/V/L/I-tRNA-synth_anticd-bd"/>
</dbReference>
<reference evidence="15 16" key="1">
    <citation type="journal article" date="2016" name="Nat. Commun.">
        <title>Thousands of microbial genomes shed light on interconnected biogeochemical processes in an aquifer system.</title>
        <authorList>
            <person name="Anantharaman K."/>
            <person name="Brown C.T."/>
            <person name="Hug L.A."/>
            <person name="Sharon I."/>
            <person name="Castelle C.J."/>
            <person name="Probst A.J."/>
            <person name="Thomas B.C."/>
            <person name="Singh A."/>
            <person name="Wilkins M.J."/>
            <person name="Karaoz U."/>
            <person name="Brodie E.L."/>
            <person name="Williams K.H."/>
            <person name="Hubbard S.S."/>
            <person name="Banfield J.F."/>
        </authorList>
    </citation>
    <scope>NUCLEOTIDE SEQUENCE [LARGE SCALE GENOMIC DNA]</scope>
</reference>
<dbReference type="GO" id="GO:0006429">
    <property type="term" value="P:leucyl-tRNA aminoacylation"/>
    <property type="evidence" value="ECO:0007669"/>
    <property type="project" value="UniProtKB-UniRule"/>
</dbReference>
<keyword evidence="2 9" id="KW-0963">Cytoplasm</keyword>
<dbReference type="Pfam" id="PF00133">
    <property type="entry name" value="tRNA-synt_1"/>
    <property type="match status" value="1"/>
</dbReference>
<name>A0A1G2B866_9BACT</name>
<evidence type="ECO:0000256" key="4">
    <source>
        <dbReference type="ARBA" id="ARBA00022741"/>
    </source>
</evidence>
<feature type="domain" description="Aminoacyl-tRNA synthetase class Ia" evidence="11">
    <location>
        <begin position="611"/>
        <end position="804"/>
    </location>
</feature>
<dbReference type="InterPro" id="IPR001412">
    <property type="entry name" value="aa-tRNA-synth_I_CS"/>
</dbReference>
<accession>A0A1G2B866</accession>
<dbReference type="Pfam" id="PF13603">
    <property type="entry name" value="tRNA-synt_1_2"/>
    <property type="match status" value="1"/>
</dbReference>
<feature type="domain" description="Leucyl-tRNA synthetase editing" evidence="14">
    <location>
        <begin position="222"/>
        <end position="373"/>
    </location>
</feature>
<dbReference type="InterPro" id="IPR010662">
    <property type="entry name" value="RBBP9/YdeN"/>
</dbReference>
<protein>
    <recommendedName>
        <fullName evidence="9">Leucine--tRNA ligase</fullName>
        <ecNumber evidence="9">6.1.1.4</ecNumber>
    </recommendedName>
    <alternativeName>
        <fullName evidence="9">Leucyl-tRNA synthetase</fullName>
        <shortName evidence="9">LeuRS</shortName>
    </alternativeName>
</protein>
<evidence type="ECO:0000256" key="3">
    <source>
        <dbReference type="ARBA" id="ARBA00022598"/>
    </source>
</evidence>
<evidence type="ECO:0000259" key="11">
    <source>
        <dbReference type="Pfam" id="PF00133"/>
    </source>
</evidence>
<dbReference type="Gene3D" id="3.40.50.1820">
    <property type="entry name" value="alpha/beta hydrolase"/>
    <property type="match status" value="1"/>
</dbReference>
<dbReference type="Pfam" id="PF09334">
    <property type="entry name" value="tRNA-synt_1g"/>
    <property type="match status" value="1"/>
</dbReference>
<dbReference type="Gene3D" id="1.10.730.10">
    <property type="entry name" value="Isoleucyl-tRNA Synthetase, Domain 1"/>
    <property type="match status" value="1"/>
</dbReference>
<gene>
    <name evidence="9" type="primary">leuS</name>
    <name evidence="15" type="ORF">A2898_03730</name>
</gene>
<dbReference type="Pfam" id="PF08264">
    <property type="entry name" value="Anticodon_1"/>
    <property type="match status" value="1"/>
</dbReference>
<keyword evidence="5 9" id="KW-0067">ATP-binding</keyword>
<evidence type="ECO:0000259" key="14">
    <source>
        <dbReference type="Pfam" id="PF13603"/>
    </source>
</evidence>
<keyword evidence="7 9" id="KW-0030">Aminoacyl-tRNA synthetase</keyword>
<dbReference type="InterPro" id="IPR015413">
    <property type="entry name" value="Methionyl/Leucyl_tRNA_Synth"/>
</dbReference>
<dbReference type="SUPFAM" id="SSF50677">
    <property type="entry name" value="ValRS/IleRS/LeuRS editing domain"/>
    <property type="match status" value="2"/>
</dbReference>
<dbReference type="PANTHER" id="PTHR43740:SF2">
    <property type="entry name" value="LEUCINE--TRNA LIGASE, MITOCHONDRIAL"/>
    <property type="match status" value="1"/>
</dbReference>
<evidence type="ECO:0000313" key="16">
    <source>
        <dbReference type="Proteomes" id="UP000179164"/>
    </source>
</evidence>
<comment type="catalytic activity">
    <reaction evidence="8 9">
        <text>tRNA(Leu) + L-leucine + ATP = L-leucyl-tRNA(Leu) + AMP + diphosphate</text>
        <dbReference type="Rhea" id="RHEA:11688"/>
        <dbReference type="Rhea" id="RHEA-COMP:9613"/>
        <dbReference type="Rhea" id="RHEA-COMP:9622"/>
        <dbReference type="ChEBI" id="CHEBI:30616"/>
        <dbReference type="ChEBI" id="CHEBI:33019"/>
        <dbReference type="ChEBI" id="CHEBI:57427"/>
        <dbReference type="ChEBI" id="CHEBI:78442"/>
        <dbReference type="ChEBI" id="CHEBI:78494"/>
        <dbReference type="ChEBI" id="CHEBI:456215"/>
        <dbReference type="EC" id="6.1.1.4"/>
    </reaction>
</comment>
<comment type="similarity">
    <text evidence="1 9 10">Belongs to the class-I aminoacyl-tRNA synthetase family.</text>
</comment>
<dbReference type="GO" id="GO:0002161">
    <property type="term" value="F:aminoacyl-tRNA deacylase activity"/>
    <property type="evidence" value="ECO:0007669"/>
    <property type="project" value="InterPro"/>
</dbReference>
<dbReference type="NCBIfam" id="TIGR00396">
    <property type="entry name" value="leuS_bact"/>
    <property type="match status" value="1"/>
</dbReference>
<dbReference type="InterPro" id="IPR009008">
    <property type="entry name" value="Val/Leu/Ile-tRNA-synth_edit"/>
</dbReference>
<dbReference type="InterPro" id="IPR009080">
    <property type="entry name" value="tRNAsynth_Ia_anticodon-bd"/>
</dbReference>
<dbReference type="PROSITE" id="PS00178">
    <property type="entry name" value="AA_TRNA_LIGASE_I"/>
    <property type="match status" value="1"/>
</dbReference>
<keyword evidence="6 9" id="KW-0648">Protein biosynthesis</keyword>
<dbReference type="SUPFAM" id="SSF52374">
    <property type="entry name" value="Nucleotidylyl transferase"/>
    <property type="match status" value="1"/>
</dbReference>
<dbReference type="Pfam" id="PF06821">
    <property type="entry name" value="Ser_hydrolase"/>
    <property type="match status" value="1"/>
</dbReference>
<dbReference type="PRINTS" id="PR00985">
    <property type="entry name" value="TRNASYNTHLEU"/>
</dbReference>
<evidence type="ECO:0000313" key="15">
    <source>
        <dbReference type="EMBL" id="OGY84799.1"/>
    </source>
</evidence>
<comment type="caution">
    <text evidence="9">Lacks conserved residue(s) required for the propagation of feature annotation.</text>
</comment>
<evidence type="ECO:0000256" key="1">
    <source>
        <dbReference type="ARBA" id="ARBA00005594"/>
    </source>
</evidence>
<dbReference type="CDD" id="cd00812">
    <property type="entry name" value="LeuRS_core"/>
    <property type="match status" value="1"/>
</dbReference>
<dbReference type="Gene3D" id="3.40.50.620">
    <property type="entry name" value="HUPs"/>
    <property type="match status" value="2"/>
</dbReference>
<evidence type="ECO:0000256" key="5">
    <source>
        <dbReference type="ARBA" id="ARBA00022840"/>
    </source>
</evidence>
<dbReference type="HAMAP" id="MF_00049_B">
    <property type="entry name" value="Leu_tRNA_synth_B"/>
    <property type="match status" value="1"/>
</dbReference>
<evidence type="ECO:0000259" key="13">
    <source>
        <dbReference type="Pfam" id="PF09334"/>
    </source>
</evidence>
<evidence type="ECO:0000256" key="9">
    <source>
        <dbReference type="HAMAP-Rule" id="MF_00049"/>
    </source>
</evidence>
<dbReference type="SUPFAM" id="SSF47323">
    <property type="entry name" value="Anticodon-binding domain of a subclass of class I aminoacyl-tRNA synthetases"/>
    <property type="match status" value="1"/>
</dbReference>
<feature type="domain" description="Methionyl/Leucyl tRNA synthetase" evidence="13">
    <location>
        <begin position="40"/>
        <end position="184"/>
    </location>
</feature>
<dbReference type="FunFam" id="1.10.730.10:FF:000011">
    <property type="entry name" value="Leucine--tRNA ligase chloroplastic/mitochondrial"/>
    <property type="match status" value="1"/>
</dbReference>
<keyword evidence="4 9" id="KW-0547">Nucleotide-binding</keyword>
<dbReference type="CDD" id="cd07958">
    <property type="entry name" value="Anticodon_Ia_Leu_BEm"/>
    <property type="match status" value="1"/>
</dbReference>
<dbReference type="InterPro" id="IPR002302">
    <property type="entry name" value="Leu-tRNA-ligase"/>
</dbReference>
<dbReference type="EC" id="6.1.1.4" evidence="9"/>
<dbReference type="Proteomes" id="UP000179164">
    <property type="component" value="Unassembled WGS sequence"/>
</dbReference>
<dbReference type="Gene3D" id="3.10.20.590">
    <property type="match status" value="1"/>
</dbReference>
<dbReference type="STRING" id="1798543.A2898_03730"/>
<dbReference type="FunFam" id="3.40.50.620:FF:000056">
    <property type="entry name" value="Leucine--tRNA ligase"/>
    <property type="match status" value="1"/>
</dbReference>
<keyword evidence="3 9" id="KW-0436">Ligase</keyword>
<organism evidence="15 16">
    <name type="scientific">Candidatus Kerfeldbacteria bacterium RIFCSPLOWO2_01_FULL_48_11</name>
    <dbReference type="NCBI Taxonomy" id="1798543"/>
    <lineage>
        <taxon>Bacteria</taxon>
        <taxon>Candidatus Kerfeldiibacteriota</taxon>
    </lineage>
</organism>
<feature type="short sequence motif" description="'KMSKS' region" evidence="9">
    <location>
        <begin position="778"/>
        <end position="782"/>
    </location>
</feature>
<dbReference type="Gene3D" id="3.90.740.10">
    <property type="entry name" value="Valyl/Leucyl/Isoleucyl-tRNA synthetase, editing domain"/>
    <property type="match status" value="1"/>
</dbReference>
<dbReference type="InterPro" id="IPR014729">
    <property type="entry name" value="Rossmann-like_a/b/a_fold"/>
</dbReference>
<dbReference type="GO" id="GO:0004823">
    <property type="term" value="F:leucine-tRNA ligase activity"/>
    <property type="evidence" value="ECO:0007669"/>
    <property type="project" value="UniProtKB-UniRule"/>
</dbReference>
<feature type="domain" description="Methionyl/Valyl/Leucyl/Isoleucyl-tRNA synthetase anticodon-binding" evidence="12">
    <location>
        <begin position="857"/>
        <end position="965"/>
    </location>
</feature>
<dbReference type="GO" id="GO:0005524">
    <property type="term" value="F:ATP binding"/>
    <property type="evidence" value="ECO:0007669"/>
    <property type="project" value="UniProtKB-UniRule"/>
</dbReference>
<comment type="subcellular location">
    <subcellularLocation>
        <location evidence="9">Cytoplasm</location>
    </subcellularLocation>
</comment>
<proteinExistence type="inferred from homology"/>